<evidence type="ECO:0000313" key="3">
    <source>
        <dbReference type="Proteomes" id="UP000498740"/>
    </source>
</evidence>
<feature type="region of interest" description="Disordered" evidence="1">
    <location>
        <begin position="1"/>
        <end position="58"/>
    </location>
</feature>
<dbReference type="EMBL" id="BLWD01000001">
    <property type="protein sequence ID" value="GFN09218.1"/>
    <property type="molecule type" value="Genomic_DNA"/>
</dbReference>
<gene>
    <name evidence="2" type="ORF">Smic_77740</name>
</gene>
<proteinExistence type="predicted"/>
<feature type="compositionally biased region" description="Basic and acidic residues" evidence="1">
    <location>
        <begin position="39"/>
        <end position="58"/>
    </location>
</feature>
<name>A0A7J0D3G2_STRMI</name>
<evidence type="ECO:0000313" key="2">
    <source>
        <dbReference type="EMBL" id="GFN09218.1"/>
    </source>
</evidence>
<reference evidence="2 3" key="1">
    <citation type="submission" date="2020-05" db="EMBL/GenBank/DDBJ databases">
        <title>Whole genome shotgun sequence of Streptomyces microflavus NBRC 13062.</title>
        <authorList>
            <person name="Komaki H."/>
            <person name="Tamura T."/>
        </authorList>
    </citation>
    <scope>NUCLEOTIDE SEQUENCE [LARGE SCALE GENOMIC DNA]</scope>
    <source>
        <strain evidence="2 3">NBRC 13062</strain>
    </source>
</reference>
<dbReference type="AlphaFoldDB" id="A0A7J0D3G2"/>
<organism evidence="2 3">
    <name type="scientific">Streptomyces microflavus</name>
    <name type="common">Streptomyces lipmanii</name>
    <dbReference type="NCBI Taxonomy" id="1919"/>
    <lineage>
        <taxon>Bacteria</taxon>
        <taxon>Bacillati</taxon>
        <taxon>Actinomycetota</taxon>
        <taxon>Actinomycetes</taxon>
        <taxon>Kitasatosporales</taxon>
        <taxon>Streptomycetaceae</taxon>
        <taxon>Streptomyces</taxon>
    </lineage>
</organism>
<protein>
    <submittedName>
        <fullName evidence="2">Uncharacterized protein</fullName>
    </submittedName>
</protein>
<accession>A0A7J0D3G2</accession>
<evidence type="ECO:0000256" key="1">
    <source>
        <dbReference type="SAM" id="MobiDB-lite"/>
    </source>
</evidence>
<sequence length="170" mass="18569">MPGPRTVQLPGLRVQPQERTGREEAGVHGQQEVVGPAHDLTRVGDRTRDRPHRDADLPHEGRRLHVVALDVTDREPEGAVRQREAVVPVAADVQTVPGRRVPRRGLEAGEGGKGRRKHVALKGLREFHSGLVEFHLPPSAGSEALQRGQQILGAYRAGSPTPVHWLLRGA</sequence>
<dbReference type="Proteomes" id="UP000498740">
    <property type="component" value="Unassembled WGS sequence"/>
</dbReference>
<comment type="caution">
    <text evidence="2">The sequence shown here is derived from an EMBL/GenBank/DDBJ whole genome shotgun (WGS) entry which is preliminary data.</text>
</comment>